<feature type="transmembrane region" description="Helical" evidence="6">
    <location>
        <begin position="189"/>
        <end position="207"/>
    </location>
</feature>
<dbReference type="GO" id="GO:0008324">
    <property type="term" value="F:monoatomic cation transmembrane transporter activity"/>
    <property type="evidence" value="ECO:0007669"/>
    <property type="project" value="InterPro"/>
</dbReference>
<feature type="transmembrane region" description="Helical" evidence="6">
    <location>
        <begin position="12"/>
        <end position="34"/>
    </location>
</feature>
<dbReference type="InterPro" id="IPR027469">
    <property type="entry name" value="Cation_efflux_TMD_sf"/>
</dbReference>
<feature type="transmembrane region" description="Helical" evidence="6">
    <location>
        <begin position="158"/>
        <end position="177"/>
    </location>
</feature>
<evidence type="ECO:0000259" key="7">
    <source>
        <dbReference type="Pfam" id="PF01545"/>
    </source>
</evidence>
<dbReference type="InterPro" id="IPR036837">
    <property type="entry name" value="Cation_efflux_CTD_sf"/>
</dbReference>
<dbReference type="RefSeq" id="WP_103885084.1">
    <property type="nucleotide sequence ID" value="NZ_FNVU01000003.1"/>
</dbReference>
<proteinExistence type="predicted"/>
<sequence>MAGKSRDEGTRSAVLVALGANLLIAAAKTVAGLFAGSPALLSEAAHSVADSLNEVFLLTSLRRSHRRPDRRHPFGYGKERYFWSLLAAVGIFVLGGCFSFYQGVHALGDHGGESHEGYIAGLVVLLVALLAEGGSLLRAAVQARRSEEGSDDPALRTVLAEDATAVIGVLLAATGILVHMATGDATAEAAASMAIGVLLMIVATGLARTAHRQLIGLAADPGLRDEIEELLARQPEVDTVEELLTMRLGLDSTLVAARIDLVGGMDSERVEEVSMRIRRTVRDRWPTADRVFLDITDARTERAERAERAGARREAG</sequence>
<keyword evidence="5 6" id="KW-0472">Membrane</keyword>
<keyword evidence="4 6" id="KW-1133">Transmembrane helix</keyword>
<feature type="transmembrane region" description="Helical" evidence="6">
    <location>
        <begin position="40"/>
        <end position="61"/>
    </location>
</feature>
<dbReference type="Pfam" id="PF01545">
    <property type="entry name" value="Cation_efflux"/>
    <property type="match status" value="1"/>
</dbReference>
<feature type="transmembrane region" description="Helical" evidence="6">
    <location>
        <begin position="81"/>
        <end position="101"/>
    </location>
</feature>
<keyword evidence="3 6" id="KW-0812">Transmembrane</keyword>
<evidence type="ECO:0000256" key="4">
    <source>
        <dbReference type="ARBA" id="ARBA00022989"/>
    </source>
</evidence>
<dbReference type="Proteomes" id="UP000236754">
    <property type="component" value="Unassembled WGS sequence"/>
</dbReference>
<reference evidence="8 9" key="1">
    <citation type="submission" date="2016-10" db="EMBL/GenBank/DDBJ databases">
        <authorList>
            <person name="de Groot N.N."/>
        </authorList>
    </citation>
    <scope>NUCLEOTIDE SEQUENCE [LARGE SCALE GENOMIC DNA]</scope>
    <source>
        <strain evidence="8 9">CGMCC 4.2023</strain>
    </source>
</reference>
<feature type="transmembrane region" description="Helical" evidence="6">
    <location>
        <begin position="117"/>
        <end position="137"/>
    </location>
</feature>
<keyword evidence="9" id="KW-1185">Reference proteome</keyword>
<evidence type="ECO:0000313" key="8">
    <source>
        <dbReference type="EMBL" id="SEG13124.1"/>
    </source>
</evidence>
<evidence type="ECO:0000313" key="9">
    <source>
        <dbReference type="Proteomes" id="UP000236754"/>
    </source>
</evidence>
<dbReference type="SUPFAM" id="SSF160240">
    <property type="entry name" value="Cation efflux protein cytoplasmic domain-like"/>
    <property type="match status" value="1"/>
</dbReference>
<accession>A0A1H5XMZ8</accession>
<feature type="domain" description="Cation efflux protein transmembrane" evidence="7">
    <location>
        <begin position="14"/>
        <end position="214"/>
    </location>
</feature>
<protein>
    <submittedName>
        <fullName evidence="8">Cation diffusion facilitator family transporter</fullName>
    </submittedName>
</protein>
<dbReference type="GO" id="GO:0006829">
    <property type="term" value="P:zinc ion transport"/>
    <property type="evidence" value="ECO:0007669"/>
    <property type="project" value="InterPro"/>
</dbReference>
<dbReference type="PANTHER" id="PTHR13414:SF9">
    <property type="entry name" value="PROTON-COUPLED ZINC ANTIPORTER SLC30A9, MITOCHONDRIAL"/>
    <property type="match status" value="1"/>
</dbReference>
<dbReference type="Gene3D" id="1.20.1510.10">
    <property type="entry name" value="Cation efflux protein transmembrane domain"/>
    <property type="match status" value="1"/>
</dbReference>
<evidence type="ECO:0000256" key="2">
    <source>
        <dbReference type="ARBA" id="ARBA00022448"/>
    </source>
</evidence>
<evidence type="ECO:0000256" key="3">
    <source>
        <dbReference type="ARBA" id="ARBA00022692"/>
    </source>
</evidence>
<dbReference type="InterPro" id="IPR002524">
    <property type="entry name" value="Cation_efflux"/>
</dbReference>
<comment type="subcellular location">
    <subcellularLocation>
        <location evidence="1">Membrane</location>
        <topology evidence="1">Multi-pass membrane protein</topology>
    </subcellularLocation>
</comment>
<dbReference type="AlphaFoldDB" id="A0A1H5XMZ8"/>
<keyword evidence="2" id="KW-0813">Transport</keyword>
<dbReference type="PANTHER" id="PTHR13414">
    <property type="entry name" value="HUEL-CATION TRANSPORTER"/>
    <property type="match status" value="1"/>
</dbReference>
<dbReference type="GO" id="GO:0016020">
    <property type="term" value="C:membrane"/>
    <property type="evidence" value="ECO:0007669"/>
    <property type="project" value="UniProtKB-SubCell"/>
</dbReference>
<dbReference type="SUPFAM" id="SSF161111">
    <property type="entry name" value="Cation efflux protein transmembrane domain-like"/>
    <property type="match status" value="1"/>
</dbReference>
<evidence type="ECO:0000256" key="5">
    <source>
        <dbReference type="ARBA" id="ARBA00023136"/>
    </source>
</evidence>
<organism evidence="8 9">
    <name type="scientific">Actinacidiphila yanglinensis</name>
    <dbReference type="NCBI Taxonomy" id="310779"/>
    <lineage>
        <taxon>Bacteria</taxon>
        <taxon>Bacillati</taxon>
        <taxon>Actinomycetota</taxon>
        <taxon>Actinomycetes</taxon>
        <taxon>Kitasatosporales</taxon>
        <taxon>Streptomycetaceae</taxon>
        <taxon>Actinacidiphila</taxon>
    </lineage>
</organism>
<name>A0A1H5XMZ8_9ACTN</name>
<evidence type="ECO:0000256" key="6">
    <source>
        <dbReference type="SAM" id="Phobius"/>
    </source>
</evidence>
<dbReference type="NCBIfam" id="TIGR01297">
    <property type="entry name" value="CDF"/>
    <property type="match status" value="1"/>
</dbReference>
<gene>
    <name evidence="8" type="ORF">SAMN05216223_103337</name>
</gene>
<dbReference type="EMBL" id="FNVU01000003">
    <property type="protein sequence ID" value="SEG13124.1"/>
    <property type="molecule type" value="Genomic_DNA"/>
</dbReference>
<dbReference type="OrthoDB" id="9806522at2"/>
<dbReference type="InterPro" id="IPR040177">
    <property type="entry name" value="SLC30A9"/>
</dbReference>
<evidence type="ECO:0000256" key="1">
    <source>
        <dbReference type="ARBA" id="ARBA00004141"/>
    </source>
</evidence>
<dbReference type="InterPro" id="IPR058533">
    <property type="entry name" value="Cation_efflux_TM"/>
</dbReference>